<evidence type="ECO:0000259" key="1">
    <source>
        <dbReference type="Pfam" id="PF01551"/>
    </source>
</evidence>
<dbReference type="Proteomes" id="UP001500571">
    <property type="component" value="Unassembled WGS sequence"/>
</dbReference>
<sequence length="184" mass="20295">MLALVVGLLPGAVSPADARPDPRWHFYTRDRTRYVSPWFAGARRIMVPYGCTRAPYYDPDPRCAHHRGFHHGIDVAMPCGTPLYAGRRGRVLSPSAPGRPGPAYGVHPFRIRSAVGGHVRDILIGHARRVYVQPGEWVRRGQLIARASDSGAPDGCHLHFEVRLPGRGYTGAIDPSSYLMLRPA</sequence>
<name>A0ABN2R5I5_9ACTN</name>
<dbReference type="SUPFAM" id="SSF51261">
    <property type="entry name" value="Duplicated hybrid motif"/>
    <property type="match status" value="1"/>
</dbReference>
<organism evidence="2 3">
    <name type="scientific">Nocardioides panacihumi</name>
    <dbReference type="NCBI Taxonomy" id="400774"/>
    <lineage>
        <taxon>Bacteria</taxon>
        <taxon>Bacillati</taxon>
        <taxon>Actinomycetota</taxon>
        <taxon>Actinomycetes</taxon>
        <taxon>Propionibacteriales</taxon>
        <taxon>Nocardioidaceae</taxon>
        <taxon>Nocardioides</taxon>
    </lineage>
</organism>
<feature type="domain" description="M23ase beta-sheet core" evidence="1">
    <location>
        <begin position="69"/>
        <end position="165"/>
    </location>
</feature>
<dbReference type="PANTHER" id="PTHR21666">
    <property type="entry name" value="PEPTIDASE-RELATED"/>
    <property type="match status" value="1"/>
</dbReference>
<dbReference type="Pfam" id="PF01551">
    <property type="entry name" value="Peptidase_M23"/>
    <property type="match status" value="1"/>
</dbReference>
<comment type="caution">
    <text evidence="2">The sequence shown here is derived from an EMBL/GenBank/DDBJ whole genome shotgun (WGS) entry which is preliminary data.</text>
</comment>
<evidence type="ECO:0000313" key="2">
    <source>
        <dbReference type="EMBL" id="GAA1964007.1"/>
    </source>
</evidence>
<dbReference type="PANTHER" id="PTHR21666:SF270">
    <property type="entry name" value="MUREIN HYDROLASE ACTIVATOR ENVC"/>
    <property type="match status" value="1"/>
</dbReference>
<dbReference type="Gene3D" id="2.70.70.10">
    <property type="entry name" value="Glucose Permease (Domain IIA)"/>
    <property type="match status" value="1"/>
</dbReference>
<dbReference type="CDD" id="cd12797">
    <property type="entry name" value="M23_peptidase"/>
    <property type="match status" value="1"/>
</dbReference>
<dbReference type="InterPro" id="IPR016047">
    <property type="entry name" value="M23ase_b-sheet_dom"/>
</dbReference>
<evidence type="ECO:0000313" key="3">
    <source>
        <dbReference type="Proteomes" id="UP001500571"/>
    </source>
</evidence>
<proteinExistence type="predicted"/>
<dbReference type="InterPro" id="IPR011055">
    <property type="entry name" value="Dup_hybrid_motif"/>
</dbReference>
<reference evidence="2 3" key="1">
    <citation type="journal article" date="2019" name="Int. J. Syst. Evol. Microbiol.">
        <title>The Global Catalogue of Microorganisms (GCM) 10K type strain sequencing project: providing services to taxonomists for standard genome sequencing and annotation.</title>
        <authorList>
            <consortium name="The Broad Institute Genomics Platform"/>
            <consortium name="The Broad Institute Genome Sequencing Center for Infectious Disease"/>
            <person name="Wu L."/>
            <person name="Ma J."/>
        </authorList>
    </citation>
    <scope>NUCLEOTIDE SEQUENCE [LARGE SCALE GENOMIC DNA]</scope>
    <source>
        <strain evidence="2 3">JCM 15309</strain>
    </source>
</reference>
<accession>A0ABN2R5I5</accession>
<keyword evidence="3" id="KW-1185">Reference proteome</keyword>
<dbReference type="EMBL" id="BAAAPB010000002">
    <property type="protein sequence ID" value="GAA1964007.1"/>
    <property type="molecule type" value="Genomic_DNA"/>
</dbReference>
<gene>
    <name evidence="2" type="ORF">GCM10009798_25140</name>
</gene>
<dbReference type="InterPro" id="IPR050570">
    <property type="entry name" value="Cell_wall_metabolism_enzyme"/>
</dbReference>
<protein>
    <recommendedName>
        <fullName evidence="1">M23ase beta-sheet core domain-containing protein</fullName>
    </recommendedName>
</protein>